<comment type="caution">
    <text evidence="9">The sequence shown here is derived from an EMBL/GenBank/DDBJ whole genome shotgun (WGS) entry which is preliminary data.</text>
</comment>
<dbReference type="Gene3D" id="1.10.579.10">
    <property type="entry name" value="DNA Cyclobutane Dipyrimidine Photolyase, subunit A, domain 3"/>
    <property type="match status" value="1"/>
</dbReference>
<feature type="domain" description="Photolyase/cryptochrome alpha/beta" evidence="8">
    <location>
        <begin position="1"/>
        <end position="130"/>
    </location>
</feature>
<dbReference type="GO" id="GO:0071949">
    <property type="term" value="F:FAD binding"/>
    <property type="evidence" value="ECO:0007669"/>
    <property type="project" value="TreeGrafter"/>
</dbReference>
<evidence type="ECO:0000256" key="4">
    <source>
        <dbReference type="ARBA" id="ARBA00022991"/>
    </source>
</evidence>
<dbReference type="GO" id="GO:0006139">
    <property type="term" value="P:nucleobase-containing compound metabolic process"/>
    <property type="evidence" value="ECO:0007669"/>
    <property type="project" value="UniProtKB-ARBA"/>
</dbReference>
<keyword evidence="10" id="KW-1185">Reference proteome</keyword>
<evidence type="ECO:0000256" key="5">
    <source>
        <dbReference type="PIRSR" id="PIRSR602081-1"/>
    </source>
</evidence>
<dbReference type="PROSITE" id="PS00691">
    <property type="entry name" value="DNA_PHOTOLYASES_1_2"/>
    <property type="match status" value="1"/>
</dbReference>
<keyword evidence="4 7" id="KW-0157">Chromophore</keyword>
<comment type="cofactor">
    <cofactor evidence="5">
        <name>FAD</name>
        <dbReference type="ChEBI" id="CHEBI:57692"/>
    </cofactor>
    <text evidence="5">Binds 1 FAD per subunit.</text>
</comment>
<feature type="binding site" evidence="5">
    <location>
        <position position="246"/>
    </location>
    <ligand>
        <name>FAD</name>
        <dbReference type="ChEBI" id="CHEBI:57692"/>
    </ligand>
</feature>
<evidence type="ECO:0000256" key="1">
    <source>
        <dbReference type="ARBA" id="ARBA00001932"/>
    </source>
</evidence>
<dbReference type="GO" id="GO:0009416">
    <property type="term" value="P:response to light stimulus"/>
    <property type="evidence" value="ECO:0007669"/>
    <property type="project" value="TreeGrafter"/>
</dbReference>
<comment type="similarity">
    <text evidence="7">Belongs to the DNA photolyase family.</text>
</comment>
<sequence length="426" mass="49886">MIAYFWHRRDLRLEDNHGLSKLTQDYKEVIPMFIFDTTILSELSETDRRMSFIYDAVKDLKNAYQSIGSDLQVFYGDPVEIFNTLIKSNPVEAVYTNTDYEPYGITRDAAIQQILEQQNVLFQSFKDQVIFEKEEVSKVDGLYQVFTPYSRKWKSLLKELPTFNLKESGLKKKVEFHLPTLHDMGFSYQSQNKLHYNISESVLLNYAAQRDVPSLNGTSNLSTFLRFGIVSIRKVVTIAKNTSETFLNELIWREFYMAILWGYPNSVSQEFRPKYRQLNWENNVSYFKLWCAGKTGFPIVDAGMRELNATGLMHNRVRMITASFLVKDLCVDWRWGEAYFAEKLMDYELASNVGNWQWAAGTGTDAAPYFRVFNPDRQQEKFDPDFKYIKKWIPEFGTDAYPSEVVNHKEAREKILNFYKSQIIHA</sequence>
<dbReference type="GO" id="GO:0006950">
    <property type="term" value="P:response to stress"/>
    <property type="evidence" value="ECO:0007669"/>
    <property type="project" value="UniProtKB-ARBA"/>
</dbReference>
<dbReference type="InterPro" id="IPR036134">
    <property type="entry name" value="Crypto/Photolyase_FAD-like_sf"/>
</dbReference>
<dbReference type="AlphaFoldDB" id="A0A2W1N0M2"/>
<dbReference type="RefSeq" id="WP_111063194.1">
    <property type="nucleotide sequence ID" value="NZ_JBHUCU010000032.1"/>
</dbReference>
<comment type="cofactor">
    <cofactor evidence="1">
        <name>(6R)-5,10-methylene-5,6,7,8-tetrahydrofolate</name>
        <dbReference type="ChEBI" id="CHEBI:15636"/>
    </cofactor>
</comment>
<feature type="binding site" evidence="5">
    <location>
        <position position="206"/>
    </location>
    <ligand>
        <name>FAD</name>
        <dbReference type="ChEBI" id="CHEBI:57692"/>
    </ligand>
</feature>
<dbReference type="GO" id="GO:0003677">
    <property type="term" value="F:DNA binding"/>
    <property type="evidence" value="ECO:0007669"/>
    <property type="project" value="TreeGrafter"/>
</dbReference>
<accession>A0A2W1N0M2</accession>
<dbReference type="PANTHER" id="PTHR11455">
    <property type="entry name" value="CRYPTOCHROME"/>
    <property type="match status" value="1"/>
</dbReference>
<dbReference type="Gene3D" id="1.25.40.80">
    <property type="match status" value="1"/>
</dbReference>
<feature type="site" description="Electron transfer via tryptophanyl radical" evidence="6">
    <location>
        <position position="280"/>
    </location>
</feature>
<dbReference type="InterPro" id="IPR018394">
    <property type="entry name" value="DNA_photolyase_1_CS_C"/>
</dbReference>
<feature type="site" description="Electron transfer via tryptophanyl radical" evidence="6">
    <location>
        <position position="333"/>
    </location>
</feature>
<dbReference type="EMBL" id="QKSB01000005">
    <property type="protein sequence ID" value="PZE17070.1"/>
    <property type="molecule type" value="Genomic_DNA"/>
</dbReference>
<dbReference type="PROSITE" id="PS51645">
    <property type="entry name" value="PHR_CRY_ALPHA_BETA"/>
    <property type="match status" value="1"/>
</dbReference>
<dbReference type="PROSITE" id="PS00394">
    <property type="entry name" value="DNA_PHOTOLYASES_1_1"/>
    <property type="match status" value="1"/>
</dbReference>
<keyword evidence="2 5" id="KW-0285">Flavoprotein</keyword>
<protein>
    <submittedName>
        <fullName evidence="9">Deoxyribodipyrimidine photo-lyase</fullName>
    </submittedName>
</protein>
<keyword evidence="9" id="KW-0456">Lyase</keyword>
<gene>
    <name evidence="9" type="ORF">DNU06_10015</name>
</gene>
<dbReference type="InterPro" id="IPR006050">
    <property type="entry name" value="DNA_photolyase_N"/>
</dbReference>
<dbReference type="OrthoDB" id="9772484at2"/>
<proteinExistence type="inferred from homology"/>
<name>A0A2W1N0M2_9FLAO</name>
<dbReference type="InterPro" id="IPR014729">
    <property type="entry name" value="Rossmann-like_a/b/a_fold"/>
</dbReference>
<evidence type="ECO:0000313" key="10">
    <source>
        <dbReference type="Proteomes" id="UP000249248"/>
    </source>
</evidence>
<dbReference type="PANTHER" id="PTHR11455:SF9">
    <property type="entry name" value="CRYPTOCHROME CIRCADIAN CLOCK 5 ISOFORM X1"/>
    <property type="match status" value="1"/>
</dbReference>
<keyword evidence="3 5" id="KW-0274">FAD</keyword>
<evidence type="ECO:0000256" key="7">
    <source>
        <dbReference type="RuleBase" id="RU004182"/>
    </source>
</evidence>
<dbReference type="SUPFAM" id="SSF48173">
    <property type="entry name" value="Cryptochrome/photolyase FAD-binding domain"/>
    <property type="match status" value="1"/>
</dbReference>
<dbReference type="Pfam" id="PF03441">
    <property type="entry name" value="FAD_binding_7"/>
    <property type="match status" value="1"/>
</dbReference>
<feature type="binding site" evidence="5">
    <location>
        <begin position="249"/>
        <end position="256"/>
    </location>
    <ligand>
        <name>FAD</name>
        <dbReference type="ChEBI" id="CHEBI:57692"/>
    </ligand>
</feature>
<evidence type="ECO:0000259" key="8">
    <source>
        <dbReference type="PROSITE" id="PS51645"/>
    </source>
</evidence>
<dbReference type="InterPro" id="IPR005101">
    <property type="entry name" value="Cryptochr/Photolyase_FAD-bd"/>
</dbReference>
<dbReference type="InterPro" id="IPR002081">
    <property type="entry name" value="Cryptochrome/DNA_photolyase_1"/>
</dbReference>
<dbReference type="SUPFAM" id="SSF52425">
    <property type="entry name" value="Cryptochrome/photolyase, N-terminal domain"/>
    <property type="match status" value="1"/>
</dbReference>
<dbReference type="InterPro" id="IPR036155">
    <property type="entry name" value="Crypto/Photolyase_N_sf"/>
</dbReference>
<dbReference type="Gene3D" id="3.40.50.620">
    <property type="entry name" value="HUPs"/>
    <property type="match status" value="1"/>
</dbReference>
<feature type="binding site" evidence="5">
    <location>
        <begin position="218"/>
        <end position="222"/>
    </location>
    <ligand>
        <name>FAD</name>
        <dbReference type="ChEBI" id="CHEBI:57692"/>
    </ligand>
</feature>
<dbReference type="GO" id="GO:0003904">
    <property type="term" value="F:deoxyribodipyrimidine photo-lyase activity"/>
    <property type="evidence" value="ECO:0007669"/>
    <property type="project" value="TreeGrafter"/>
</dbReference>
<evidence type="ECO:0000256" key="3">
    <source>
        <dbReference type="ARBA" id="ARBA00022827"/>
    </source>
</evidence>
<dbReference type="Proteomes" id="UP000249248">
    <property type="component" value="Unassembled WGS sequence"/>
</dbReference>
<evidence type="ECO:0000256" key="2">
    <source>
        <dbReference type="ARBA" id="ARBA00022630"/>
    </source>
</evidence>
<organism evidence="9 10">
    <name type="scientific">Putridiphycobacter roseus</name>
    <dbReference type="NCBI Taxonomy" id="2219161"/>
    <lineage>
        <taxon>Bacteria</taxon>
        <taxon>Pseudomonadati</taxon>
        <taxon>Bacteroidota</taxon>
        <taxon>Flavobacteriia</taxon>
        <taxon>Flavobacteriales</taxon>
        <taxon>Crocinitomicaceae</taxon>
        <taxon>Putridiphycobacter</taxon>
    </lineage>
</organism>
<evidence type="ECO:0000256" key="6">
    <source>
        <dbReference type="PIRSR" id="PIRSR602081-2"/>
    </source>
</evidence>
<dbReference type="PRINTS" id="PR00147">
    <property type="entry name" value="DNAPHOTLYASE"/>
</dbReference>
<feature type="site" description="Electron transfer via tryptophanyl radical" evidence="6">
    <location>
        <position position="356"/>
    </location>
</feature>
<evidence type="ECO:0000313" key="9">
    <source>
        <dbReference type="EMBL" id="PZE17070.1"/>
    </source>
</evidence>
<dbReference type="Pfam" id="PF00875">
    <property type="entry name" value="DNA_photolyase"/>
    <property type="match status" value="1"/>
</dbReference>
<reference evidence="9 10" key="1">
    <citation type="submission" date="2018-06" db="EMBL/GenBank/DDBJ databases">
        <title>The draft genome sequence of Crocinitomix sp. SM1701.</title>
        <authorList>
            <person name="Zhang X."/>
        </authorList>
    </citation>
    <scope>NUCLEOTIDE SEQUENCE [LARGE SCALE GENOMIC DNA]</scope>
    <source>
        <strain evidence="9 10">SM1701</strain>
    </source>
</reference>